<evidence type="ECO:0000313" key="2">
    <source>
        <dbReference type="Proteomes" id="UP001627154"/>
    </source>
</evidence>
<name>A0ABD2XNS2_9HYME</name>
<keyword evidence="2" id="KW-1185">Reference proteome</keyword>
<reference evidence="1 2" key="1">
    <citation type="journal article" date="2024" name="bioRxiv">
        <title>A reference genome for Trichogramma kaykai: A tiny desert-dwelling parasitoid wasp with competing sex-ratio distorters.</title>
        <authorList>
            <person name="Culotta J."/>
            <person name="Lindsey A.R."/>
        </authorList>
    </citation>
    <scope>NUCLEOTIDE SEQUENCE [LARGE SCALE GENOMIC DNA]</scope>
    <source>
        <strain evidence="1 2">KSX58</strain>
    </source>
</reference>
<dbReference type="EMBL" id="JBJJXI010000018">
    <property type="protein sequence ID" value="KAL3407121.1"/>
    <property type="molecule type" value="Genomic_DNA"/>
</dbReference>
<gene>
    <name evidence="1" type="ORF">TKK_001186</name>
</gene>
<sequence length="76" mass="8566">MFIFLLKFISILLKKNNNNNNNNSKVLNVAAVPTKILILIWKIFIFDLGSAMPKITLAIKKIEVISSRSEDAYSAL</sequence>
<evidence type="ECO:0000313" key="1">
    <source>
        <dbReference type="EMBL" id="KAL3407121.1"/>
    </source>
</evidence>
<organism evidence="1 2">
    <name type="scientific">Trichogramma kaykai</name>
    <dbReference type="NCBI Taxonomy" id="54128"/>
    <lineage>
        <taxon>Eukaryota</taxon>
        <taxon>Metazoa</taxon>
        <taxon>Ecdysozoa</taxon>
        <taxon>Arthropoda</taxon>
        <taxon>Hexapoda</taxon>
        <taxon>Insecta</taxon>
        <taxon>Pterygota</taxon>
        <taxon>Neoptera</taxon>
        <taxon>Endopterygota</taxon>
        <taxon>Hymenoptera</taxon>
        <taxon>Apocrita</taxon>
        <taxon>Proctotrupomorpha</taxon>
        <taxon>Chalcidoidea</taxon>
        <taxon>Trichogrammatidae</taxon>
        <taxon>Trichogramma</taxon>
    </lineage>
</organism>
<comment type="caution">
    <text evidence="1">The sequence shown here is derived from an EMBL/GenBank/DDBJ whole genome shotgun (WGS) entry which is preliminary data.</text>
</comment>
<dbReference type="Proteomes" id="UP001627154">
    <property type="component" value="Unassembled WGS sequence"/>
</dbReference>
<protein>
    <submittedName>
        <fullName evidence="1">Uncharacterized protein</fullName>
    </submittedName>
</protein>
<dbReference type="AlphaFoldDB" id="A0ABD2XNS2"/>
<proteinExistence type="predicted"/>
<accession>A0ABD2XNS2</accession>